<dbReference type="Proteomes" id="UP000033934">
    <property type="component" value="Unassembled WGS sequence"/>
</dbReference>
<dbReference type="InterPro" id="IPR051325">
    <property type="entry name" value="Nudix_hydrolase_domain"/>
</dbReference>
<feature type="domain" description="Nudix hydrolase" evidence="2">
    <location>
        <begin position="3"/>
        <end position="137"/>
    </location>
</feature>
<dbReference type="GO" id="GO:0006167">
    <property type="term" value="P:AMP biosynthetic process"/>
    <property type="evidence" value="ECO:0007669"/>
    <property type="project" value="TreeGrafter"/>
</dbReference>
<dbReference type="Gene3D" id="3.90.79.10">
    <property type="entry name" value="Nucleoside Triphosphate Pyrophosphohydrolase"/>
    <property type="match status" value="1"/>
</dbReference>
<dbReference type="GO" id="GO:0004081">
    <property type="term" value="F:bis(5'-nucleosyl)-tetraphosphatase (asymmetrical) activity"/>
    <property type="evidence" value="ECO:0007669"/>
    <property type="project" value="TreeGrafter"/>
</dbReference>
<organism evidence="3 4">
    <name type="scientific">Berkelbacteria bacterium GW2011_GWA2_38_9</name>
    <dbReference type="NCBI Taxonomy" id="1618334"/>
    <lineage>
        <taxon>Bacteria</taxon>
        <taxon>Candidatus Berkelbacteria</taxon>
    </lineage>
</organism>
<comment type="caution">
    <text evidence="3">The sequence shown here is derived from an EMBL/GenBank/DDBJ whole genome shotgun (WGS) entry which is preliminary data.</text>
</comment>
<keyword evidence="1" id="KW-0378">Hydrolase</keyword>
<dbReference type="PANTHER" id="PTHR21340">
    <property type="entry name" value="DIADENOSINE 5,5-P1,P4-TETRAPHOSPHATE PYROPHOSPHOHYDROLASE MUTT"/>
    <property type="match status" value="1"/>
</dbReference>
<dbReference type="SUPFAM" id="SSF55811">
    <property type="entry name" value="Nudix"/>
    <property type="match status" value="1"/>
</dbReference>
<evidence type="ECO:0000313" key="3">
    <source>
        <dbReference type="EMBL" id="KKQ89854.1"/>
    </source>
</evidence>
<dbReference type="GO" id="GO:0006754">
    <property type="term" value="P:ATP biosynthetic process"/>
    <property type="evidence" value="ECO:0007669"/>
    <property type="project" value="TreeGrafter"/>
</dbReference>
<evidence type="ECO:0000313" key="4">
    <source>
        <dbReference type="Proteomes" id="UP000033934"/>
    </source>
</evidence>
<protein>
    <recommendedName>
        <fullName evidence="2">Nudix hydrolase domain-containing protein</fullName>
    </recommendedName>
</protein>
<reference evidence="3 4" key="1">
    <citation type="journal article" date="2015" name="Nature">
        <title>rRNA introns, odd ribosomes, and small enigmatic genomes across a large radiation of phyla.</title>
        <authorList>
            <person name="Brown C.T."/>
            <person name="Hug L.A."/>
            <person name="Thomas B.C."/>
            <person name="Sharon I."/>
            <person name="Castelle C.J."/>
            <person name="Singh A."/>
            <person name="Wilkins M.J."/>
            <person name="Williams K.H."/>
            <person name="Banfield J.F."/>
        </authorList>
    </citation>
    <scope>NUCLEOTIDE SEQUENCE [LARGE SCALE GENOMIC DNA]</scope>
</reference>
<dbReference type="PANTHER" id="PTHR21340:SF0">
    <property type="entry name" value="BIS(5'-NUCLEOSYL)-TETRAPHOSPHATASE [ASYMMETRICAL]"/>
    <property type="match status" value="1"/>
</dbReference>
<dbReference type="PROSITE" id="PS51462">
    <property type="entry name" value="NUDIX"/>
    <property type="match status" value="1"/>
</dbReference>
<sequence length="143" mass="16536">METKPTNILAILYRQNPDKGIEFLCLKESEYMNSFWQLLSGTINHFETLSDALSREVLEKLGNIEIIQVISTEKIFQFIDKKGNSCREILFILESNNQSEITLSPQITDFKWLNYSSALSLLKFDRHKEALAIAFTKILEKSN</sequence>
<evidence type="ECO:0000259" key="2">
    <source>
        <dbReference type="PROSITE" id="PS51462"/>
    </source>
</evidence>
<accession>A0A0G0NVF6</accession>
<gene>
    <name evidence="3" type="ORF">UT11_C0018G0007</name>
</gene>
<dbReference type="AlphaFoldDB" id="A0A0G0NVF6"/>
<evidence type="ECO:0000256" key="1">
    <source>
        <dbReference type="ARBA" id="ARBA00022801"/>
    </source>
</evidence>
<dbReference type="Pfam" id="PF00293">
    <property type="entry name" value="NUDIX"/>
    <property type="match status" value="1"/>
</dbReference>
<dbReference type="InterPro" id="IPR015797">
    <property type="entry name" value="NUDIX_hydrolase-like_dom_sf"/>
</dbReference>
<dbReference type="InterPro" id="IPR000086">
    <property type="entry name" value="NUDIX_hydrolase_dom"/>
</dbReference>
<name>A0A0G0NVF6_9BACT</name>
<dbReference type="EMBL" id="LBVO01000018">
    <property type="protein sequence ID" value="KKQ89854.1"/>
    <property type="molecule type" value="Genomic_DNA"/>
</dbReference>
<proteinExistence type="predicted"/>